<dbReference type="eggNOG" id="COG4394">
    <property type="taxonomic scope" value="Bacteria"/>
</dbReference>
<dbReference type="InterPro" id="IPR016633">
    <property type="entry name" value="EarP"/>
</dbReference>
<evidence type="ECO:0000256" key="6">
    <source>
        <dbReference type="ARBA" id="ARBA00030025"/>
    </source>
</evidence>
<reference evidence="8 9" key="1">
    <citation type="submission" date="2010-03" db="EMBL/GenBank/DDBJ databases">
        <title>Complete sequence of Sideroxydans lithotrophicus ES-1.</title>
        <authorList>
            <consortium name="US DOE Joint Genome Institute"/>
            <person name="Lucas S."/>
            <person name="Copeland A."/>
            <person name="Lapidus A."/>
            <person name="Cheng J.-F."/>
            <person name="Bruce D."/>
            <person name="Goodwin L."/>
            <person name="Pitluck S."/>
            <person name="Munk A.C."/>
            <person name="Detter J.C."/>
            <person name="Han C."/>
            <person name="Tapia R."/>
            <person name="Larimer F."/>
            <person name="Land M."/>
            <person name="Hauser L."/>
            <person name="Kyrpides N."/>
            <person name="Ivanova N."/>
            <person name="Emerson D."/>
            <person name="Woyke T."/>
        </authorList>
    </citation>
    <scope>NUCLEOTIDE SEQUENCE [LARGE SCALE GENOMIC DNA]</scope>
    <source>
        <strain evidence="8 9">ES-1</strain>
    </source>
</reference>
<evidence type="ECO:0000256" key="1">
    <source>
        <dbReference type="ARBA" id="ARBA00022676"/>
    </source>
</evidence>
<dbReference type="RefSeq" id="WP_013030202.1">
    <property type="nucleotide sequence ID" value="NC_013959.1"/>
</dbReference>
<organism evidence="8 9">
    <name type="scientific">Sideroxydans lithotrophicus (strain ES-1)</name>
    <dbReference type="NCBI Taxonomy" id="580332"/>
    <lineage>
        <taxon>Bacteria</taxon>
        <taxon>Pseudomonadati</taxon>
        <taxon>Pseudomonadota</taxon>
        <taxon>Betaproteobacteria</taxon>
        <taxon>Nitrosomonadales</taxon>
        <taxon>Gallionellaceae</taxon>
        <taxon>Sideroxydans</taxon>
    </lineage>
</organism>
<dbReference type="GO" id="GO:0106361">
    <property type="term" value="F:protein-arginine rhamnosyltransferase activity"/>
    <property type="evidence" value="ECO:0007669"/>
    <property type="project" value="InterPro"/>
</dbReference>
<keyword evidence="1" id="KW-0328">Glycosyltransferase</keyword>
<dbReference type="STRING" id="580332.Slit_2076"/>
<evidence type="ECO:0000256" key="3">
    <source>
        <dbReference type="ARBA" id="ARBA00024303"/>
    </source>
</evidence>
<keyword evidence="2" id="KW-0808">Transferase</keyword>
<dbReference type="Pfam" id="PF10093">
    <property type="entry name" value="EarP"/>
    <property type="match status" value="1"/>
</dbReference>
<keyword evidence="9" id="KW-1185">Reference proteome</keyword>
<gene>
    <name evidence="8" type="ordered locus">Slit_2076</name>
</gene>
<dbReference type="KEGG" id="slt:Slit_2076"/>
<proteinExistence type="inferred from homology"/>
<dbReference type="Proteomes" id="UP000001625">
    <property type="component" value="Chromosome"/>
</dbReference>
<evidence type="ECO:0000256" key="4">
    <source>
        <dbReference type="ARBA" id="ARBA00024346"/>
    </source>
</evidence>
<name>D5CTZ2_SIDLE</name>
<dbReference type="OrthoDB" id="209085at2"/>
<protein>
    <recommendedName>
        <fullName evidence="5">Protein-arginine rhamnosyltransferase</fullName>
    </recommendedName>
    <alternativeName>
        <fullName evidence="6">EF-P arginine rhamnosyltransferase</fullName>
    </alternativeName>
</protein>
<comment type="similarity">
    <text evidence="4">Belongs to the glycosyltransferase 104 family.</text>
</comment>
<dbReference type="NCBIfam" id="TIGR03837">
    <property type="entry name" value="efp_Arg_rhamno"/>
    <property type="match status" value="1"/>
</dbReference>
<evidence type="ECO:0000256" key="5">
    <source>
        <dbReference type="ARBA" id="ARBA00024416"/>
    </source>
</evidence>
<dbReference type="AlphaFoldDB" id="D5CTZ2"/>
<dbReference type="PIRSF" id="PIRSF015557">
    <property type="entry name" value="UCP015557"/>
    <property type="match status" value="1"/>
</dbReference>
<evidence type="ECO:0000313" key="9">
    <source>
        <dbReference type="Proteomes" id="UP000001625"/>
    </source>
</evidence>
<evidence type="ECO:0000256" key="7">
    <source>
        <dbReference type="ARBA" id="ARBA00048472"/>
    </source>
</evidence>
<dbReference type="HOGENOM" id="CLU_060250_0_0_4"/>
<evidence type="ECO:0000313" key="8">
    <source>
        <dbReference type="EMBL" id="ADE12304.1"/>
    </source>
</evidence>
<comment type="catalytic activity">
    <reaction evidence="7">
        <text>dTDP-beta-L-rhamnose + L-arginyl-[protein] = N(omega)-(alpha-L-rhamnosyl)-L-arginyl-[protein] + dTDP + H(+)</text>
        <dbReference type="Rhea" id="RHEA:66692"/>
        <dbReference type="Rhea" id="RHEA-COMP:10532"/>
        <dbReference type="Rhea" id="RHEA-COMP:17096"/>
        <dbReference type="ChEBI" id="CHEBI:15378"/>
        <dbReference type="ChEBI" id="CHEBI:29965"/>
        <dbReference type="ChEBI" id="CHEBI:57510"/>
        <dbReference type="ChEBI" id="CHEBI:58369"/>
        <dbReference type="ChEBI" id="CHEBI:167445"/>
    </reaction>
    <physiologicalReaction direction="left-to-right" evidence="7">
        <dbReference type="Rhea" id="RHEA:66693"/>
    </physiologicalReaction>
</comment>
<evidence type="ECO:0000256" key="2">
    <source>
        <dbReference type="ARBA" id="ARBA00022679"/>
    </source>
</evidence>
<dbReference type="EMBL" id="CP001965">
    <property type="protein sequence ID" value="ADE12304.1"/>
    <property type="molecule type" value="Genomic_DNA"/>
</dbReference>
<comment type="function">
    <text evidence="3">Protein-arginine rhamnosyltransferase that catalyzes the transfer of a single rhamnose to elongation factor P (EF-P) on 'Lys-32', a modification required for EF-P-dependent rescue of polyproline stalled ribosomes.</text>
</comment>
<sequence>MRNESCDIFCNVIDNYGDIGVCWRLARQLANECEVNVRLWVDDLASFQRLCPDADAALDMQRRRGVEVRRWPAEFPAVEPAGLVIEAFACRLPQSYVARMAAREVKPVWLNLEYLSAEDWVEGCHKLPSPHPTLPLTKYFFFPGFTARTGGLLLERDLLAQRDVFQSDMVVQRRYWNGLGVPERVAGEVRVSLFSYENEAMASLLSAWERGEQPVTCLLPVGRSLPQVAGYFGQGEGKAGDVWQRGNLRVHVLPFVEQERYDELLWACDVNFVRGEDSCVRTQWAAKPFIWHIYPQHDGVHLAKLNALLKRYTAGLPPETTHSIRDLWLAWNGGQDIAAAWTHFLAHHGALVRHGKAWAGRLAGNNLALNLLDFYRQSE</sequence>
<accession>D5CTZ2</accession>